<dbReference type="InterPro" id="IPR003663">
    <property type="entry name" value="Sugar/inositol_transpt"/>
</dbReference>
<dbReference type="SUPFAM" id="SSF103473">
    <property type="entry name" value="MFS general substrate transporter"/>
    <property type="match status" value="1"/>
</dbReference>
<keyword evidence="6 9" id="KW-0472">Membrane</keyword>
<dbReference type="InterPro" id="IPR020846">
    <property type="entry name" value="MFS_dom"/>
</dbReference>
<dbReference type="InterPro" id="IPR036259">
    <property type="entry name" value="MFS_trans_sf"/>
</dbReference>
<feature type="transmembrane region" description="Helical" evidence="9">
    <location>
        <begin position="292"/>
        <end position="314"/>
    </location>
</feature>
<feature type="transmembrane region" description="Helical" evidence="9">
    <location>
        <begin position="106"/>
        <end position="127"/>
    </location>
</feature>
<feature type="domain" description="Major facilitator superfamily (MFS) profile" evidence="10">
    <location>
        <begin position="12"/>
        <end position="444"/>
    </location>
</feature>
<feature type="transmembrane region" description="Helical" evidence="9">
    <location>
        <begin position="391"/>
        <end position="413"/>
    </location>
</feature>
<dbReference type="AlphaFoldDB" id="A0A4R8PNM0"/>
<evidence type="ECO:0000256" key="5">
    <source>
        <dbReference type="ARBA" id="ARBA00022989"/>
    </source>
</evidence>
<reference evidence="11 12" key="1">
    <citation type="submission" date="2018-11" db="EMBL/GenBank/DDBJ databases">
        <title>Genome sequence and assembly of Colletotrichum spinosum.</title>
        <authorList>
            <person name="Gan P."/>
            <person name="Shirasu K."/>
        </authorList>
    </citation>
    <scope>NUCLEOTIDE SEQUENCE [LARGE SCALE GENOMIC DNA]</scope>
    <source>
        <strain evidence="11 12">CBS 515.97</strain>
    </source>
</reference>
<dbReference type="PROSITE" id="PS50850">
    <property type="entry name" value="MFS"/>
    <property type="match status" value="1"/>
</dbReference>
<evidence type="ECO:0000256" key="6">
    <source>
        <dbReference type="ARBA" id="ARBA00023136"/>
    </source>
</evidence>
<keyword evidence="12" id="KW-1185">Reference proteome</keyword>
<feature type="transmembrane region" description="Helical" evidence="9">
    <location>
        <begin position="352"/>
        <end position="379"/>
    </location>
</feature>
<evidence type="ECO:0000256" key="1">
    <source>
        <dbReference type="ARBA" id="ARBA00004141"/>
    </source>
</evidence>
<evidence type="ECO:0000259" key="10">
    <source>
        <dbReference type="PROSITE" id="PS50850"/>
    </source>
</evidence>
<dbReference type="GO" id="GO:0005351">
    <property type="term" value="F:carbohydrate:proton symporter activity"/>
    <property type="evidence" value="ECO:0007669"/>
    <property type="project" value="TreeGrafter"/>
</dbReference>
<feature type="region of interest" description="Disordered" evidence="8">
    <location>
        <begin position="474"/>
        <end position="496"/>
    </location>
</feature>
<feature type="transmembrane region" description="Helical" evidence="9">
    <location>
        <begin position="172"/>
        <end position="191"/>
    </location>
</feature>
<dbReference type="PANTHER" id="PTHR48022:SF2">
    <property type="entry name" value="PLASTIDIC GLUCOSE TRANSPORTER 4"/>
    <property type="match status" value="1"/>
</dbReference>
<keyword evidence="4 9" id="KW-0812">Transmembrane</keyword>
<proteinExistence type="inferred from homology"/>
<sequence length="518" mass="55207">MAPKRVPKYVLASVSISLGGLVNGLDTGSIGAIMTMSQFEKSIGTLSPFLVGFTVSLIMLAGAIPSVFTGYLADKLGRLKLNLAGAILFTIGVLLQGSAYGLPHFLFGRALAGLGECVFLGNMGVYICEIAPAKSRGTLAGLPQFMATAGVCMGYFFAYGTADIESDLAWRLPYVVQGVCAVMFALASLVLPESPRWLLLHGRRADAIRALERLDFSAVEAERDFLSSAQDQQQLSLSPRQSFLLLFRRGYRARTMLALFILGMIQLSGIDGILYYAPTLFERAGLSGETGAFLASGLSAILMLAISVPAFLYADGWGRRTSTISGGIGLTACMLLMGVLYAAGVVHPYGAARWVVIVSVFVFGLIYCGTWGIVGKIYASEIQPGNTRASANCLATALSFFCNWLVAMITPILLEKSAYGAYFLFGGLALGTTVVLAAYMPETRGRSLENIQEAFHRPPLKSVDHYLQQLGLRRRRAGRVQDTSSSGVELGPRNSGTSAAASVVDAASSGLRLDVSVR</sequence>
<feature type="transmembrane region" description="Helical" evidence="9">
    <location>
        <begin position="256"/>
        <end position="277"/>
    </location>
</feature>
<dbReference type="NCBIfam" id="TIGR00879">
    <property type="entry name" value="SP"/>
    <property type="match status" value="1"/>
</dbReference>
<comment type="similarity">
    <text evidence="2 7">Belongs to the major facilitator superfamily. Sugar transporter (TC 2.A.1.1) family.</text>
</comment>
<dbReference type="InterPro" id="IPR050360">
    <property type="entry name" value="MFS_Sugar_Transporters"/>
</dbReference>
<evidence type="ECO:0000256" key="4">
    <source>
        <dbReference type="ARBA" id="ARBA00022692"/>
    </source>
</evidence>
<evidence type="ECO:0000256" key="7">
    <source>
        <dbReference type="RuleBase" id="RU003346"/>
    </source>
</evidence>
<evidence type="ECO:0000313" key="11">
    <source>
        <dbReference type="EMBL" id="TDZ27221.1"/>
    </source>
</evidence>
<feature type="transmembrane region" description="Helical" evidence="9">
    <location>
        <begin position="419"/>
        <end position="439"/>
    </location>
</feature>
<protein>
    <submittedName>
        <fullName evidence="11">Sugar transport protein MST8</fullName>
    </submittedName>
</protein>
<feature type="transmembrane region" description="Helical" evidence="9">
    <location>
        <begin position="48"/>
        <end position="69"/>
    </location>
</feature>
<dbReference type="EMBL" id="QAPG01005164">
    <property type="protein sequence ID" value="TDZ27221.1"/>
    <property type="molecule type" value="Genomic_DNA"/>
</dbReference>
<evidence type="ECO:0000313" key="12">
    <source>
        <dbReference type="Proteomes" id="UP000295083"/>
    </source>
</evidence>
<dbReference type="Gene3D" id="1.20.1250.20">
    <property type="entry name" value="MFS general substrate transporter like domains"/>
    <property type="match status" value="1"/>
</dbReference>
<dbReference type="PROSITE" id="PS00216">
    <property type="entry name" value="SUGAR_TRANSPORT_1"/>
    <property type="match status" value="1"/>
</dbReference>
<dbReference type="Pfam" id="PF00083">
    <property type="entry name" value="Sugar_tr"/>
    <property type="match status" value="1"/>
</dbReference>
<keyword evidence="11" id="KW-0762">Sugar transport</keyword>
<keyword evidence="3 7" id="KW-0813">Transport</keyword>
<keyword evidence="5 9" id="KW-1133">Transmembrane helix</keyword>
<dbReference type="InterPro" id="IPR005828">
    <property type="entry name" value="MFS_sugar_transport-like"/>
</dbReference>
<accession>A0A4R8PNM0</accession>
<feature type="transmembrane region" description="Helical" evidence="9">
    <location>
        <begin position="326"/>
        <end position="346"/>
    </location>
</feature>
<dbReference type="PANTHER" id="PTHR48022">
    <property type="entry name" value="PLASTIDIC GLUCOSE TRANSPORTER 4"/>
    <property type="match status" value="1"/>
</dbReference>
<evidence type="ECO:0000256" key="8">
    <source>
        <dbReference type="SAM" id="MobiDB-lite"/>
    </source>
</evidence>
<evidence type="ECO:0000256" key="9">
    <source>
        <dbReference type="SAM" id="Phobius"/>
    </source>
</evidence>
<dbReference type="Proteomes" id="UP000295083">
    <property type="component" value="Unassembled WGS sequence"/>
</dbReference>
<feature type="transmembrane region" description="Helical" evidence="9">
    <location>
        <begin position="81"/>
        <end position="100"/>
    </location>
</feature>
<dbReference type="GO" id="GO:0016020">
    <property type="term" value="C:membrane"/>
    <property type="evidence" value="ECO:0007669"/>
    <property type="project" value="UniProtKB-SubCell"/>
</dbReference>
<evidence type="ECO:0000256" key="2">
    <source>
        <dbReference type="ARBA" id="ARBA00010992"/>
    </source>
</evidence>
<comment type="subcellular location">
    <subcellularLocation>
        <location evidence="1">Membrane</location>
        <topology evidence="1">Multi-pass membrane protein</topology>
    </subcellularLocation>
</comment>
<dbReference type="InterPro" id="IPR005829">
    <property type="entry name" value="Sugar_transporter_CS"/>
</dbReference>
<name>A0A4R8PNM0_9PEZI</name>
<evidence type="ECO:0000256" key="3">
    <source>
        <dbReference type="ARBA" id="ARBA00022448"/>
    </source>
</evidence>
<feature type="transmembrane region" description="Helical" evidence="9">
    <location>
        <begin position="139"/>
        <end position="160"/>
    </location>
</feature>
<organism evidence="11 12">
    <name type="scientific">Colletotrichum spinosum</name>
    <dbReference type="NCBI Taxonomy" id="1347390"/>
    <lineage>
        <taxon>Eukaryota</taxon>
        <taxon>Fungi</taxon>
        <taxon>Dikarya</taxon>
        <taxon>Ascomycota</taxon>
        <taxon>Pezizomycotina</taxon>
        <taxon>Sordariomycetes</taxon>
        <taxon>Hypocreomycetidae</taxon>
        <taxon>Glomerellales</taxon>
        <taxon>Glomerellaceae</taxon>
        <taxon>Colletotrichum</taxon>
        <taxon>Colletotrichum orbiculare species complex</taxon>
    </lineage>
</organism>
<dbReference type="FunFam" id="1.20.1250.20:FF:000134">
    <property type="entry name" value="MFS sugar transporter protein"/>
    <property type="match status" value="1"/>
</dbReference>
<gene>
    <name evidence="11" type="primary">MST8-0</name>
    <name evidence="11" type="ORF">C8035_v012031</name>
</gene>
<comment type="caution">
    <text evidence="11">The sequence shown here is derived from an EMBL/GenBank/DDBJ whole genome shotgun (WGS) entry which is preliminary data.</text>
</comment>